<sequence length="395" mass="43069">MTDPRPSPHPAPPEATGSLAVASRRIVLADRIVPGTVVIEDGLIVAIEEDRMRPEALDWGDDLVIPGLVELHTDHLEPHYSPRPKVFWDPFSAVFAYDAQIAGAGITTVFDSLRAGSDGDRHSLGSGLFKLGEAIDRARSSGFLRVDHHTHLRCEICSHDVVEHARDYVARFDVRLLSLMDHTPGQRQFRDVEKLKDYYRGKKSLKNEEQLEAYFESRRELHRAHAVEFRRALVDLAHEHAIAMASHDDTTVEHVLESVADRVAVAEFPTTVEAARASHARGLAVLMGAPNVVRGGSHSGNVSAIDLAEAGVLDILSSDYVPISLIEGAFALAPIAAVGGLAGAIRTVSKNPAEATGMTDRGEIVVGRRGDVVRVAEFDGHPVVREVYRLGRRVS</sequence>
<organism evidence="1 2">
    <name type="scientific">Siculibacillus lacustris</name>
    <dbReference type="NCBI Taxonomy" id="1549641"/>
    <lineage>
        <taxon>Bacteria</taxon>
        <taxon>Pseudomonadati</taxon>
        <taxon>Pseudomonadota</taxon>
        <taxon>Alphaproteobacteria</taxon>
        <taxon>Hyphomicrobiales</taxon>
        <taxon>Ancalomicrobiaceae</taxon>
        <taxon>Siculibacillus</taxon>
    </lineage>
</organism>
<dbReference type="AlphaFoldDB" id="A0A4Q9VPC7"/>
<accession>A0A4Q9VPC7</accession>
<name>A0A4Q9VPC7_9HYPH</name>
<dbReference type="EMBL" id="SJFN01000014">
    <property type="protein sequence ID" value="TBW37596.1"/>
    <property type="molecule type" value="Genomic_DNA"/>
</dbReference>
<dbReference type="InterPro" id="IPR012696">
    <property type="entry name" value="PhnM"/>
</dbReference>
<dbReference type="InterPro" id="IPR032466">
    <property type="entry name" value="Metal_Hydrolase"/>
</dbReference>
<dbReference type="PIRSF" id="PIRSF038971">
    <property type="entry name" value="PhnM"/>
    <property type="match status" value="1"/>
</dbReference>
<reference evidence="1 2" key="1">
    <citation type="submission" date="2019-02" db="EMBL/GenBank/DDBJ databases">
        <title>Siculibacillus lacustris gen. nov., sp. nov., a new rosette-forming bacterium isolated from a freshwater crater lake (Lake St. Ana, Romania).</title>
        <authorList>
            <person name="Felfoldi T."/>
            <person name="Marton Z."/>
            <person name="Szabo A."/>
            <person name="Mentes A."/>
            <person name="Boka K."/>
            <person name="Marialigeti K."/>
            <person name="Mathe I."/>
            <person name="Koncz M."/>
            <person name="Schumann P."/>
            <person name="Toth E."/>
        </authorList>
    </citation>
    <scope>NUCLEOTIDE SEQUENCE [LARGE SCALE GENOMIC DNA]</scope>
    <source>
        <strain evidence="1 2">SA-279</strain>
    </source>
</reference>
<dbReference type="NCBIfam" id="NF011990">
    <property type="entry name" value="PRK15446.2-6"/>
    <property type="match status" value="1"/>
</dbReference>
<gene>
    <name evidence="1" type="ORF">EYW49_10830</name>
</gene>
<dbReference type="GO" id="GO:0016810">
    <property type="term" value="F:hydrolase activity, acting on carbon-nitrogen (but not peptide) bonds"/>
    <property type="evidence" value="ECO:0007669"/>
    <property type="project" value="InterPro"/>
</dbReference>
<dbReference type="EC" id="3.6.1.63" evidence="1"/>
<dbReference type="NCBIfam" id="NF011987">
    <property type="entry name" value="PRK15446.2-3"/>
    <property type="match status" value="1"/>
</dbReference>
<evidence type="ECO:0000313" key="2">
    <source>
        <dbReference type="Proteomes" id="UP000292781"/>
    </source>
</evidence>
<dbReference type="SUPFAM" id="SSF51556">
    <property type="entry name" value="Metallo-dependent hydrolases"/>
    <property type="match status" value="1"/>
</dbReference>
<dbReference type="SUPFAM" id="SSF51338">
    <property type="entry name" value="Composite domain of metallo-dependent hydrolases"/>
    <property type="match status" value="1"/>
</dbReference>
<dbReference type="PANTHER" id="PTHR43135:SF3">
    <property type="entry name" value="ALPHA-D-RIBOSE 1-METHYLPHOSPHONATE 5-TRIPHOSPHATE DIPHOSPHATASE"/>
    <property type="match status" value="1"/>
</dbReference>
<dbReference type="Gene3D" id="3.20.20.140">
    <property type="entry name" value="Metal-dependent hydrolases"/>
    <property type="match status" value="1"/>
</dbReference>
<evidence type="ECO:0000313" key="1">
    <source>
        <dbReference type="EMBL" id="TBW37596.1"/>
    </source>
</evidence>
<dbReference type="GO" id="GO:0019700">
    <property type="term" value="P:organic phosphonate catabolic process"/>
    <property type="evidence" value="ECO:0007669"/>
    <property type="project" value="InterPro"/>
</dbReference>
<proteinExistence type="predicted"/>
<dbReference type="NCBIfam" id="TIGR02318">
    <property type="entry name" value="phosphono_phnM"/>
    <property type="match status" value="1"/>
</dbReference>
<dbReference type="OrthoDB" id="9785413at2"/>
<protein>
    <submittedName>
        <fullName evidence="1">Alpha-D-ribose 1-methylphosphonate 5-triphosphate diphosphatase</fullName>
        <ecNumber evidence="1">3.6.1.63</ecNumber>
    </submittedName>
</protein>
<dbReference type="NCBIfam" id="NF011983">
    <property type="entry name" value="PRK15446.1-4"/>
    <property type="match status" value="1"/>
</dbReference>
<dbReference type="RefSeq" id="WP_131309483.1">
    <property type="nucleotide sequence ID" value="NZ_SJFN01000014.1"/>
</dbReference>
<keyword evidence="1" id="KW-0378">Hydrolase</keyword>
<dbReference type="PANTHER" id="PTHR43135">
    <property type="entry name" value="ALPHA-D-RIBOSE 1-METHYLPHOSPHONATE 5-TRIPHOSPHATE DIPHOSPHATASE"/>
    <property type="match status" value="1"/>
</dbReference>
<comment type="caution">
    <text evidence="1">The sequence shown here is derived from an EMBL/GenBank/DDBJ whole genome shotgun (WGS) entry which is preliminary data.</text>
</comment>
<dbReference type="NCBIfam" id="NF011984">
    <property type="entry name" value="PRK15446.1-5"/>
    <property type="match status" value="1"/>
</dbReference>
<keyword evidence="2" id="KW-1185">Reference proteome</keyword>
<dbReference type="InterPro" id="IPR011059">
    <property type="entry name" value="Metal-dep_hydrolase_composite"/>
</dbReference>
<dbReference type="InterPro" id="IPR051781">
    <property type="entry name" value="Metallo-dep_Hydrolase"/>
</dbReference>
<dbReference type="Proteomes" id="UP000292781">
    <property type="component" value="Unassembled WGS sequence"/>
</dbReference>